<evidence type="ECO:0000313" key="7">
    <source>
        <dbReference type="EMBL" id="MFD0885029.1"/>
    </source>
</evidence>
<dbReference type="InterPro" id="IPR016032">
    <property type="entry name" value="Sig_transdc_resp-reg_C-effctor"/>
</dbReference>
<reference evidence="8" key="1">
    <citation type="journal article" date="2019" name="Int. J. Syst. Evol. Microbiol.">
        <title>The Global Catalogue of Microorganisms (GCM) 10K type strain sequencing project: providing services to taxonomists for standard genome sequencing and annotation.</title>
        <authorList>
            <consortium name="The Broad Institute Genomics Platform"/>
            <consortium name="The Broad Institute Genome Sequencing Center for Infectious Disease"/>
            <person name="Wu L."/>
            <person name="Ma J."/>
        </authorList>
    </citation>
    <scope>NUCLEOTIDE SEQUENCE [LARGE SCALE GENOMIC DNA]</scope>
    <source>
        <strain evidence="8">CCUG 62974</strain>
    </source>
</reference>
<dbReference type="Gene3D" id="1.10.10.10">
    <property type="entry name" value="Winged helix-like DNA-binding domain superfamily/Winged helix DNA-binding domain"/>
    <property type="match status" value="1"/>
</dbReference>
<dbReference type="Proteomes" id="UP001597024">
    <property type="component" value="Unassembled WGS sequence"/>
</dbReference>
<evidence type="ECO:0000313" key="8">
    <source>
        <dbReference type="Proteomes" id="UP001597024"/>
    </source>
</evidence>
<comment type="similarity">
    <text evidence="1">Belongs to the AfsR/DnrI/RedD regulatory family.</text>
</comment>
<dbReference type="EMBL" id="JBHTHX010000273">
    <property type="protein sequence ID" value="MFD0885029.1"/>
    <property type="molecule type" value="Genomic_DNA"/>
</dbReference>
<keyword evidence="2" id="KW-0805">Transcription regulation</keyword>
<feature type="domain" description="OmpR/PhoB-type" evidence="6">
    <location>
        <begin position="1"/>
        <end position="106"/>
    </location>
</feature>
<dbReference type="PANTHER" id="PTHR35807">
    <property type="entry name" value="TRANSCRIPTIONAL REGULATOR REDD-RELATED"/>
    <property type="match status" value="1"/>
</dbReference>
<evidence type="ECO:0000256" key="3">
    <source>
        <dbReference type="ARBA" id="ARBA00023125"/>
    </source>
</evidence>
<dbReference type="PANTHER" id="PTHR35807:SF1">
    <property type="entry name" value="TRANSCRIPTIONAL REGULATOR REDD"/>
    <property type="match status" value="1"/>
</dbReference>
<name>A0ABW3DPG8_9ACTN</name>
<keyword evidence="3 5" id="KW-0238">DNA-binding</keyword>
<protein>
    <submittedName>
        <fullName evidence="7">BTAD domain-containing putative transcriptional regulator</fullName>
    </submittedName>
</protein>
<comment type="caution">
    <text evidence="7">The sequence shown here is derived from an EMBL/GenBank/DDBJ whole genome shotgun (WGS) entry which is preliminary data.</text>
</comment>
<dbReference type="InterPro" id="IPR011990">
    <property type="entry name" value="TPR-like_helical_dom_sf"/>
</dbReference>
<gene>
    <name evidence="7" type="ORF">ACFQ08_10765</name>
</gene>
<evidence type="ECO:0000256" key="2">
    <source>
        <dbReference type="ARBA" id="ARBA00023015"/>
    </source>
</evidence>
<dbReference type="SUPFAM" id="SSF46894">
    <property type="entry name" value="C-terminal effector domain of the bipartite response regulators"/>
    <property type="match status" value="1"/>
</dbReference>
<evidence type="ECO:0000256" key="5">
    <source>
        <dbReference type="PROSITE-ProRule" id="PRU01091"/>
    </source>
</evidence>
<dbReference type="SUPFAM" id="SSF48452">
    <property type="entry name" value="TPR-like"/>
    <property type="match status" value="1"/>
</dbReference>
<evidence type="ECO:0000259" key="6">
    <source>
        <dbReference type="PROSITE" id="PS51755"/>
    </source>
</evidence>
<feature type="DNA-binding region" description="OmpR/PhoB-type" evidence="5">
    <location>
        <begin position="1"/>
        <end position="106"/>
    </location>
</feature>
<dbReference type="Gene3D" id="1.25.40.10">
    <property type="entry name" value="Tetratricopeptide repeat domain"/>
    <property type="match status" value="1"/>
</dbReference>
<keyword evidence="4" id="KW-0804">Transcription</keyword>
<evidence type="ECO:0000256" key="1">
    <source>
        <dbReference type="ARBA" id="ARBA00005820"/>
    </source>
</evidence>
<accession>A0ABW3DPG8</accession>
<dbReference type="SMART" id="SM01043">
    <property type="entry name" value="BTAD"/>
    <property type="match status" value="1"/>
</dbReference>
<dbReference type="InterPro" id="IPR051677">
    <property type="entry name" value="AfsR-DnrI-RedD_regulator"/>
</dbReference>
<dbReference type="PROSITE" id="PS51755">
    <property type="entry name" value="OMPR_PHOB"/>
    <property type="match status" value="1"/>
</dbReference>
<dbReference type="CDD" id="cd00383">
    <property type="entry name" value="trans_reg_C"/>
    <property type="match status" value="1"/>
</dbReference>
<organism evidence="7 8">
    <name type="scientific">Streptosporangium algeriense</name>
    <dbReference type="NCBI Taxonomy" id="1682748"/>
    <lineage>
        <taxon>Bacteria</taxon>
        <taxon>Bacillati</taxon>
        <taxon>Actinomycetota</taxon>
        <taxon>Actinomycetes</taxon>
        <taxon>Streptosporangiales</taxon>
        <taxon>Streptosporangiaceae</taxon>
        <taxon>Streptosporangium</taxon>
    </lineage>
</organism>
<feature type="non-terminal residue" evidence="7">
    <location>
        <position position="259"/>
    </location>
</feature>
<dbReference type="InterPro" id="IPR001867">
    <property type="entry name" value="OmpR/PhoB-type_DNA-bd"/>
</dbReference>
<dbReference type="CDD" id="cd15831">
    <property type="entry name" value="BTAD"/>
    <property type="match status" value="1"/>
</dbReference>
<sequence>MAAHSSEEGLRFALLGPVQAWRDGVELDLGTPLQRSILTMLLLREGRAVTPAEMIDAVWGEDAPPRALGALRTYVSRLRAVLEPGRSPRTRPELLTSVGRGYALRLNDVTLDLTQFERGVQEAEAARRTGDRRGAAESLRASLRLCTGEPLAGAVGPYAEHQRGRLVERRMSVLETLMELDLELGRHADVASELVALTADHPLRERLRAQLMLAYYRCGRQADALAVFAETRTALNDELGIEPGPELAALHQRILSGDP</sequence>
<proteinExistence type="inferred from homology"/>
<dbReference type="InterPro" id="IPR005158">
    <property type="entry name" value="BTAD"/>
</dbReference>
<evidence type="ECO:0000256" key="4">
    <source>
        <dbReference type="ARBA" id="ARBA00023163"/>
    </source>
</evidence>
<dbReference type="Pfam" id="PF00486">
    <property type="entry name" value="Trans_reg_C"/>
    <property type="match status" value="1"/>
</dbReference>
<dbReference type="Pfam" id="PF03704">
    <property type="entry name" value="BTAD"/>
    <property type="match status" value="1"/>
</dbReference>
<dbReference type="InterPro" id="IPR036388">
    <property type="entry name" value="WH-like_DNA-bd_sf"/>
</dbReference>
<keyword evidence="8" id="KW-1185">Reference proteome</keyword>
<dbReference type="SMART" id="SM00862">
    <property type="entry name" value="Trans_reg_C"/>
    <property type="match status" value="1"/>
</dbReference>